<reference evidence="1 2" key="1">
    <citation type="journal article" date="2012" name="PLoS ONE">
        <title>Simultaneous identification of DNA and RNA viruses present in pig faeces using process-controlled deep sequencing.</title>
        <authorList>
            <person name="Sachsenroder J."/>
            <person name="Twardziok S."/>
            <person name="Hammerl J.A."/>
            <person name="Janczyk P."/>
            <person name="Wrede P."/>
            <person name="Hertwig S."/>
            <person name="Johne R."/>
        </authorList>
    </citation>
    <scope>NUCLEOTIDE SEQUENCE [LARGE SCALE GENOMIC DNA]</scope>
    <source>
        <strain evidence="1">GER2011</strain>
    </source>
</reference>
<keyword evidence="2" id="KW-1185">Reference proteome</keyword>
<evidence type="ECO:0000313" key="2">
    <source>
        <dbReference type="Proteomes" id="UP000207656"/>
    </source>
</evidence>
<dbReference type="EMBL" id="JQ023166">
    <property type="protein sequence ID" value="AET85565.1"/>
    <property type="molecule type" value="Genomic_DNA"/>
</dbReference>
<sequence length="108" mass="12070">MGWFSDGIDWYNKYINGASNAGWKAVMDLVGLDQADANRAQSLLSDVPVIGDVLQLQQRQEQISDYLHNKDMDWSDVKYPALIGGGAGRSLTSSKNFVSKNIEKLYRD</sequence>
<dbReference type="GeneID" id="12869773"/>
<dbReference type="KEGG" id="vg:12869773"/>
<dbReference type="Proteomes" id="UP000207656">
    <property type="component" value="Segment"/>
</dbReference>
<evidence type="ECO:0000313" key="1">
    <source>
        <dbReference type="EMBL" id="AET85565.1"/>
    </source>
</evidence>
<name>I1TE89_9VIRU</name>
<proteinExistence type="predicted"/>
<dbReference type="RefSeq" id="YP_006331070.1">
    <property type="nucleotide sequence ID" value="NC_017916.1"/>
</dbReference>
<protein>
    <submittedName>
        <fullName evidence="1">Uncharacterized protein</fullName>
    </submittedName>
</protein>
<organism evidence="1 2">
    <name type="scientific">Pig stool associated circular ssDNA virus GER2011</name>
    <dbReference type="NCBI Taxonomy" id="1114942"/>
    <lineage>
        <taxon>Viruses</taxon>
        <taxon>Monodnaviria</taxon>
        <taxon>Shotokuvirae</taxon>
        <taxon>Cressdnaviricota</taxon>
        <taxon>Arfiviricetes</taxon>
        <taxon>Cremevirales</taxon>
        <taxon>Smacoviridae</taxon>
        <taxon>Felismacovirus</taxon>
        <taxon>Felismacovirus porci4</taxon>
    </lineage>
</organism>
<accession>I1TE89</accession>